<dbReference type="RefSeq" id="WP_062534087.1">
    <property type="nucleotide sequence ID" value="NZ_DF970134.1"/>
</dbReference>
<evidence type="ECO:0000256" key="4">
    <source>
        <dbReference type="ARBA" id="ARBA00038388"/>
    </source>
</evidence>
<dbReference type="InterPro" id="IPR015854">
    <property type="entry name" value="ABC_transpr_LolD-like"/>
</dbReference>
<dbReference type="InterPro" id="IPR003439">
    <property type="entry name" value="ABC_transporter-like_ATP-bd"/>
</dbReference>
<evidence type="ECO:0000313" key="8">
    <source>
        <dbReference type="Proteomes" id="UP000253740"/>
    </source>
</evidence>
<dbReference type="SMART" id="SM00382">
    <property type="entry name" value="AAA"/>
    <property type="match status" value="1"/>
</dbReference>
<dbReference type="CDD" id="cd03255">
    <property type="entry name" value="ABC_MJ0796_LolCDE_FtsE"/>
    <property type="match status" value="1"/>
</dbReference>
<dbReference type="PANTHER" id="PTHR24220:SF685">
    <property type="entry name" value="ABC TRANSPORTER RELATED"/>
    <property type="match status" value="1"/>
</dbReference>
<evidence type="ECO:0000256" key="3">
    <source>
        <dbReference type="ARBA" id="ARBA00022840"/>
    </source>
</evidence>
<dbReference type="InterPro" id="IPR027417">
    <property type="entry name" value="P-loop_NTPase"/>
</dbReference>
<comment type="similarity">
    <text evidence="4">Belongs to the ABC transporter superfamily. Macrolide exporter (TC 3.A.1.122) family.</text>
</comment>
<keyword evidence="8" id="KW-1185">Reference proteome</keyword>
<feature type="domain" description="ABC transporter" evidence="5">
    <location>
        <begin position="6"/>
        <end position="235"/>
    </location>
</feature>
<evidence type="ECO:0000256" key="2">
    <source>
        <dbReference type="ARBA" id="ARBA00022741"/>
    </source>
</evidence>
<protein>
    <submittedName>
        <fullName evidence="6 7">ABC transporter</fullName>
    </submittedName>
</protein>
<organism evidence="7">
    <name type="scientific">Mizugakiibacter sediminis</name>
    <dbReference type="NCBI Taxonomy" id="1475481"/>
    <lineage>
        <taxon>Bacteria</taxon>
        <taxon>Pseudomonadati</taxon>
        <taxon>Pseudomonadota</taxon>
        <taxon>Gammaproteobacteria</taxon>
        <taxon>Lysobacterales</taxon>
        <taxon>Rhodanobacteraceae</taxon>
        <taxon>Mizugakiibacter</taxon>
    </lineage>
</organism>
<keyword evidence="2" id="KW-0547">Nucleotide-binding</keyword>
<dbReference type="EMBL" id="DF970134">
    <property type="protein sequence ID" value="GAP64845.1"/>
    <property type="molecule type" value="Genomic_DNA"/>
</dbReference>
<reference evidence="6" key="1">
    <citation type="submission" date="2015-03" db="EMBL/GenBank/DDBJ databases">
        <title>Draft genome sequence of Mizugakiibacter sediminis skMP5.</title>
        <authorList>
            <person name="Watanabe T."/>
            <person name="Kojima H."/>
            <person name="Fukui M."/>
        </authorList>
    </citation>
    <scope>NUCLEOTIDE SEQUENCE</scope>
    <source>
        <strain evidence="6">SkMP5</strain>
    </source>
</reference>
<accession>A0A0K8QIR8</accession>
<dbReference type="SUPFAM" id="SSF52540">
    <property type="entry name" value="P-loop containing nucleoside triphosphate hydrolases"/>
    <property type="match status" value="1"/>
</dbReference>
<dbReference type="GO" id="GO:0005886">
    <property type="term" value="C:plasma membrane"/>
    <property type="evidence" value="ECO:0007669"/>
    <property type="project" value="TreeGrafter"/>
</dbReference>
<dbReference type="PANTHER" id="PTHR24220">
    <property type="entry name" value="IMPORT ATP-BINDING PROTEIN"/>
    <property type="match status" value="1"/>
</dbReference>
<dbReference type="Pfam" id="PF00005">
    <property type="entry name" value="ABC_tran"/>
    <property type="match status" value="1"/>
</dbReference>
<keyword evidence="3 7" id="KW-0067">ATP-binding</keyword>
<dbReference type="Proteomes" id="UP000253740">
    <property type="component" value="Unassembled WGS sequence"/>
</dbReference>
<dbReference type="InterPro" id="IPR003593">
    <property type="entry name" value="AAA+_ATPase"/>
</dbReference>
<evidence type="ECO:0000256" key="1">
    <source>
        <dbReference type="ARBA" id="ARBA00022448"/>
    </source>
</evidence>
<evidence type="ECO:0000313" key="7">
    <source>
        <dbReference type="EMBL" id="GAP64845.1"/>
    </source>
</evidence>
<dbReference type="InterPro" id="IPR017911">
    <property type="entry name" value="MacB-like_ATP-bd"/>
</dbReference>
<dbReference type="InterPro" id="IPR017871">
    <property type="entry name" value="ABC_transporter-like_CS"/>
</dbReference>
<dbReference type="GO" id="GO:0005524">
    <property type="term" value="F:ATP binding"/>
    <property type="evidence" value="ECO:0007669"/>
    <property type="project" value="UniProtKB-KW"/>
</dbReference>
<evidence type="ECO:0000313" key="6">
    <source>
        <dbReference type="EMBL" id="GAN45076.1"/>
    </source>
</evidence>
<dbReference type="EMBL" id="DF952379">
    <property type="protein sequence ID" value="GAN45076.1"/>
    <property type="molecule type" value="Genomic_DNA"/>
</dbReference>
<dbReference type="OrthoDB" id="9778897at2"/>
<dbReference type="STRING" id="1475481.GCA_000953855_00128"/>
<dbReference type="PROSITE" id="PS00211">
    <property type="entry name" value="ABC_TRANSPORTER_1"/>
    <property type="match status" value="1"/>
</dbReference>
<dbReference type="FunFam" id="3.40.50.300:FF:000032">
    <property type="entry name" value="Export ABC transporter ATP-binding protein"/>
    <property type="match status" value="1"/>
</dbReference>
<gene>
    <name evidence="6" type="ORF">MBSD_1616</name>
    <name evidence="7" type="ORF">MBSD_n0127</name>
</gene>
<dbReference type="Gene3D" id="3.40.50.300">
    <property type="entry name" value="P-loop containing nucleotide triphosphate hydrolases"/>
    <property type="match status" value="1"/>
</dbReference>
<dbReference type="HOGENOM" id="CLU_000604_1_22_6"/>
<sequence length="235" mass="25042">MSATVLTLEDVRVTYGEGAAAVHALNGISLDVRRGEVTMLMGPSGSGKTTLLQVMGCLLRPSAGRVRLFGESLEGAALAALTELRRRHVGFVFQHYNLFPTLKAWENVAIALDLRGAPRETLRPRALALLERLGLADRAEHYPAELSGGQKQRVAIARALAGQPVLLLADEPTAALDGATGQAVAASLKALAHELDCAVVVVSHDPRVLPYGDRVLELEDGRLKSDRRHGGNAHA</sequence>
<keyword evidence="1" id="KW-0813">Transport</keyword>
<reference evidence="7" key="2">
    <citation type="submission" date="2015-08" db="EMBL/GenBank/DDBJ databases">
        <title>Complete DNA Sequence of Pseudomonas syringae pv. actinidiae, the Causal Agent of Kiwifruit Canker Disease.</title>
        <authorList>
            <person name="Rikkerink E.H.A."/>
            <person name="Fineran P.C."/>
        </authorList>
    </citation>
    <scope>NUCLEOTIDE SEQUENCE</scope>
    <source>
        <strain evidence="7">SkMP5</strain>
    </source>
</reference>
<dbReference type="GO" id="GO:0022857">
    <property type="term" value="F:transmembrane transporter activity"/>
    <property type="evidence" value="ECO:0007669"/>
    <property type="project" value="TreeGrafter"/>
</dbReference>
<dbReference type="GO" id="GO:0016887">
    <property type="term" value="F:ATP hydrolysis activity"/>
    <property type="evidence" value="ECO:0007669"/>
    <property type="project" value="InterPro"/>
</dbReference>
<proteinExistence type="inferred from homology"/>
<evidence type="ECO:0000259" key="5">
    <source>
        <dbReference type="PROSITE" id="PS50893"/>
    </source>
</evidence>
<dbReference type="AlphaFoldDB" id="A0A0K8QIR8"/>
<name>A0A0K8QIR8_9GAMM</name>
<dbReference type="GO" id="GO:1902495">
    <property type="term" value="C:transmembrane transporter complex"/>
    <property type="evidence" value="ECO:0007669"/>
    <property type="project" value="UniProtKB-ARBA"/>
</dbReference>
<dbReference type="PROSITE" id="PS50893">
    <property type="entry name" value="ABC_TRANSPORTER_2"/>
    <property type="match status" value="1"/>
</dbReference>